<dbReference type="GO" id="GO:0030151">
    <property type="term" value="F:molybdenum ion binding"/>
    <property type="evidence" value="ECO:0007669"/>
    <property type="project" value="InterPro"/>
</dbReference>
<sequence length="513" mass="57419">MRAFFDDLHGDDVVGVAIKDGQISVKHRADIPKAKIFTRHEVSLHTTPSTGIWIIHNQGVYDITRFIPIHPGGSRILLAAGKSIDPFWSVFSIHHTPETYSLLEEYRIGDLAPDGPSDLSAIEEMQKSETEALAKLFGNDPERDERLIVRSERPFNAETRREDLRDSFVTPNHLHYKRNHLPVPVVDEEEFALEIEGPHIEDGFRLSIKELKERFEKADVMVALQCAGNRRKDMTTGTDKPVKGLPWEEGAISNAVWSGVYLRDVLAAAGYPVKEYEKAHMEGVEHVQFDGLDGYGASIPATTAMDPQREVLLAYEMNGEPIPPDHGGVLRVVVPGTVAARSVKWVNKIALSDEESWSHWQRHDYKGFSPSATQETSDYEKAESIQDMPVQSAILDVSERDNRTVHMQGYAWSGAGHGIVRVDVSADGGKTWMDAELHVPPQDRNRRWAWTKWEATVKLPKGVKETELVCKAVDTGYNTQPETVDSIYNVRGVLNSAWHRVRIPVGETGGLDA</sequence>
<comment type="cofactor">
    <cofactor evidence="2">
        <name>heme b</name>
        <dbReference type="ChEBI" id="CHEBI:60344"/>
    </cofactor>
</comment>
<name>A0AAD5SN01_9FUNG</name>
<dbReference type="GO" id="GO:0043546">
    <property type="term" value="F:molybdopterin cofactor binding"/>
    <property type="evidence" value="ECO:0007669"/>
    <property type="project" value="TreeGrafter"/>
</dbReference>
<dbReference type="Gene3D" id="3.10.120.10">
    <property type="entry name" value="Cytochrome b5-like heme/steroid binding domain"/>
    <property type="match status" value="1"/>
</dbReference>
<accession>A0AAD5SN01</accession>
<dbReference type="PANTHER" id="PTHR19372">
    <property type="entry name" value="SULFITE REDUCTASE"/>
    <property type="match status" value="1"/>
</dbReference>
<keyword evidence="9" id="KW-0349">Heme</keyword>
<dbReference type="InterPro" id="IPR036374">
    <property type="entry name" value="OxRdtase_Mopterin-bd_sf"/>
</dbReference>
<dbReference type="AlphaFoldDB" id="A0AAD5SN01"/>
<evidence type="ECO:0000256" key="11">
    <source>
        <dbReference type="ARBA" id="ARBA00023002"/>
    </source>
</evidence>
<dbReference type="SUPFAM" id="SSF56524">
    <property type="entry name" value="Oxidoreductase molybdopterin-binding domain"/>
    <property type="match status" value="1"/>
</dbReference>
<dbReference type="PRINTS" id="PR00363">
    <property type="entry name" value="CYTOCHROMEB5"/>
</dbReference>
<dbReference type="InterPro" id="IPR005066">
    <property type="entry name" value="MoCF_OxRdtse_dimer"/>
</dbReference>
<protein>
    <recommendedName>
        <fullName evidence="7">Nitrate reductase [NADPH]</fullName>
        <ecNumber evidence="6">1.7.1.3</ecNumber>
        <ecNumber evidence="5">1.8.3.1</ecNumber>
    </recommendedName>
</protein>
<comment type="subcellular location">
    <subcellularLocation>
        <location evidence="3">Mitochondrion intermembrane space</location>
    </subcellularLocation>
</comment>
<dbReference type="GO" id="GO:0020037">
    <property type="term" value="F:heme binding"/>
    <property type="evidence" value="ECO:0007669"/>
    <property type="project" value="InterPro"/>
</dbReference>
<comment type="cofactor">
    <cofactor evidence="1">
        <name>Mo-molybdopterin</name>
        <dbReference type="ChEBI" id="CHEBI:71302"/>
    </cofactor>
</comment>
<dbReference type="SUPFAM" id="SSF81296">
    <property type="entry name" value="E set domains"/>
    <property type="match status" value="1"/>
</dbReference>
<keyword evidence="13" id="KW-0496">Mitochondrion</keyword>
<organism evidence="16 17">
    <name type="scientific">Rhizophlyctis rosea</name>
    <dbReference type="NCBI Taxonomy" id="64517"/>
    <lineage>
        <taxon>Eukaryota</taxon>
        <taxon>Fungi</taxon>
        <taxon>Fungi incertae sedis</taxon>
        <taxon>Chytridiomycota</taxon>
        <taxon>Chytridiomycota incertae sedis</taxon>
        <taxon>Chytridiomycetes</taxon>
        <taxon>Rhizophlyctidales</taxon>
        <taxon>Rhizophlyctidaceae</taxon>
        <taxon>Rhizophlyctis</taxon>
    </lineage>
</organism>
<dbReference type="InterPro" id="IPR001199">
    <property type="entry name" value="Cyt_B5-like_heme/steroid-bd"/>
</dbReference>
<dbReference type="Proteomes" id="UP001212841">
    <property type="component" value="Unassembled WGS sequence"/>
</dbReference>
<dbReference type="EMBL" id="JADGJD010000010">
    <property type="protein sequence ID" value="KAJ3057138.1"/>
    <property type="molecule type" value="Genomic_DNA"/>
</dbReference>
<evidence type="ECO:0000313" key="17">
    <source>
        <dbReference type="Proteomes" id="UP001212841"/>
    </source>
</evidence>
<evidence type="ECO:0000256" key="14">
    <source>
        <dbReference type="ARBA" id="ARBA00049155"/>
    </source>
</evidence>
<dbReference type="Pfam" id="PF00173">
    <property type="entry name" value="Cyt-b5"/>
    <property type="match status" value="1"/>
</dbReference>
<comment type="caution">
    <text evidence="16">The sequence shown here is derived from an EMBL/GenBank/DDBJ whole genome shotgun (WGS) entry which is preliminary data.</text>
</comment>
<keyword evidence="17" id="KW-1185">Reference proteome</keyword>
<dbReference type="EC" id="1.8.3.1" evidence="5"/>
<evidence type="ECO:0000256" key="5">
    <source>
        <dbReference type="ARBA" id="ARBA00012505"/>
    </source>
</evidence>
<dbReference type="InterPro" id="IPR000572">
    <property type="entry name" value="OxRdtase_Mopterin-bd_dom"/>
</dbReference>
<evidence type="ECO:0000256" key="7">
    <source>
        <dbReference type="ARBA" id="ARBA00015499"/>
    </source>
</evidence>
<dbReference type="Pfam" id="PF00174">
    <property type="entry name" value="Oxidored_molyb"/>
    <property type="match status" value="1"/>
</dbReference>
<keyword evidence="8" id="KW-0500">Molybdenum</keyword>
<dbReference type="GO" id="GO:0050464">
    <property type="term" value="F:nitrate reductase (NADPH) activity"/>
    <property type="evidence" value="ECO:0007669"/>
    <property type="project" value="UniProtKB-EC"/>
</dbReference>
<dbReference type="PROSITE" id="PS50255">
    <property type="entry name" value="CYTOCHROME_B5_2"/>
    <property type="match status" value="1"/>
</dbReference>
<dbReference type="FunFam" id="3.90.420.10:FF:000002">
    <property type="entry name" value="sulfite oxidase, mitochondrial"/>
    <property type="match status" value="1"/>
</dbReference>
<dbReference type="PROSITE" id="PS00191">
    <property type="entry name" value="CYTOCHROME_B5_1"/>
    <property type="match status" value="1"/>
</dbReference>
<dbReference type="Gene3D" id="2.60.40.650">
    <property type="match status" value="1"/>
</dbReference>
<dbReference type="InterPro" id="IPR008335">
    <property type="entry name" value="Mopterin_OxRdtase_euk"/>
</dbReference>
<evidence type="ECO:0000256" key="4">
    <source>
        <dbReference type="ARBA" id="ARBA00004971"/>
    </source>
</evidence>
<evidence type="ECO:0000256" key="6">
    <source>
        <dbReference type="ARBA" id="ARBA00012673"/>
    </source>
</evidence>
<dbReference type="GO" id="GO:0005758">
    <property type="term" value="C:mitochondrial intermembrane space"/>
    <property type="evidence" value="ECO:0007669"/>
    <property type="project" value="UniProtKB-SubCell"/>
</dbReference>
<dbReference type="Gene3D" id="3.90.420.10">
    <property type="entry name" value="Oxidoreductase, molybdopterin-binding domain"/>
    <property type="match status" value="1"/>
</dbReference>
<dbReference type="InterPro" id="IPR018506">
    <property type="entry name" value="Cyt_B5_heme-BS"/>
</dbReference>
<evidence type="ECO:0000256" key="2">
    <source>
        <dbReference type="ARBA" id="ARBA00001970"/>
    </source>
</evidence>
<dbReference type="SMART" id="SM01117">
    <property type="entry name" value="Cyt-b5"/>
    <property type="match status" value="1"/>
</dbReference>
<dbReference type="SUPFAM" id="SSF55856">
    <property type="entry name" value="Cytochrome b5-like heme/steroid binding domain"/>
    <property type="match status" value="1"/>
</dbReference>
<dbReference type="Pfam" id="PF03404">
    <property type="entry name" value="Mo-co_dimer"/>
    <property type="match status" value="1"/>
</dbReference>
<proteinExistence type="predicted"/>
<dbReference type="InterPro" id="IPR036400">
    <property type="entry name" value="Cyt_B5-like_heme/steroid_sf"/>
</dbReference>
<dbReference type="EC" id="1.7.1.3" evidence="6"/>
<evidence type="ECO:0000256" key="1">
    <source>
        <dbReference type="ARBA" id="ARBA00001924"/>
    </source>
</evidence>
<evidence type="ECO:0000256" key="10">
    <source>
        <dbReference type="ARBA" id="ARBA00022723"/>
    </source>
</evidence>
<dbReference type="PRINTS" id="PR00407">
    <property type="entry name" value="EUMOPTERIN"/>
</dbReference>
<evidence type="ECO:0000259" key="15">
    <source>
        <dbReference type="PROSITE" id="PS50255"/>
    </source>
</evidence>
<keyword evidence="10" id="KW-0479">Metal-binding</keyword>
<dbReference type="GO" id="GO:0008482">
    <property type="term" value="F:sulfite oxidase activity"/>
    <property type="evidence" value="ECO:0007669"/>
    <property type="project" value="UniProtKB-EC"/>
</dbReference>
<evidence type="ECO:0000256" key="9">
    <source>
        <dbReference type="ARBA" id="ARBA00022617"/>
    </source>
</evidence>
<reference evidence="16" key="1">
    <citation type="submission" date="2020-05" db="EMBL/GenBank/DDBJ databases">
        <title>Phylogenomic resolution of chytrid fungi.</title>
        <authorList>
            <person name="Stajich J.E."/>
            <person name="Amses K."/>
            <person name="Simmons R."/>
            <person name="Seto K."/>
            <person name="Myers J."/>
            <person name="Bonds A."/>
            <person name="Quandt C.A."/>
            <person name="Barry K."/>
            <person name="Liu P."/>
            <person name="Grigoriev I."/>
            <person name="Longcore J.E."/>
            <person name="James T.Y."/>
        </authorList>
    </citation>
    <scope>NUCLEOTIDE SEQUENCE</scope>
    <source>
        <strain evidence="16">JEL0318</strain>
    </source>
</reference>
<evidence type="ECO:0000256" key="3">
    <source>
        <dbReference type="ARBA" id="ARBA00004569"/>
    </source>
</evidence>
<evidence type="ECO:0000256" key="8">
    <source>
        <dbReference type="ARBA" id="ARBA00022505"/>
    </source>
</evidence>
<evidence type="ECO:0000256" key="12">
    <source>
        <dbReference type="ARBA" id="ARBA00023004"/>
    </source>
</evidence>
<keyword evidence="12" id="KW-0408">Iron</keyword>
<dbReference type="FunFam" id="3.10.120.10:FF:000007">
    <property type="entry name" value="Sulfite oxidase, mitochondrial"/>
    <property type="match status" value="1"/>
</dbReference>
<comment type="catalytic activity">
    <reaction evidence="14">
        <text>nitrite + NADP(+) + H2O = nitrate + NADPH + H(+)</text>
        <dbReference type="Rhea" id="RHEA:19061"/>
        <dbReference type="ChEBI" id="CHEBI:15377"/>
        <dbReference type="ChEBI" id="CHEBI:15378"/>
        <dbReference type="ChEBI" id="CHEBI:16301"/>
        <dbReference type="ChEBI" id="CHEBI:17632"/>
        <dbReference type="ChEBI" id="CHEBI:57783"/>
        <dbReference type="ChEBI" id="CHEBI:58349"/>
        <dbReference type="EC" id="1.7.1.3"/>
    </reaction>
</comment>
<keyword evidence="11" id="KW-0560">Oxidoreductase</keyword>
<dbReference type="InterPro" id="IPR014756">
    <property type="entry name" value="Ig_E-set"/>
</dbReference>
<dbReference type="GO" id="GO:0006790">
    <property type="term" value="P:sulfur compound metabolic process"/>
    <property type="evidence" value="ECO:0007669"/>
    <property type="project" value="TreeGrafter"/>
</dbReference>
<dbReference type="PANTHER" id="PTHR19372:SF7">
    <property type="entry name" value="SULFITE OXIDASE, MITOCHONDRIAL"/>
    <property type="match status" value="1"/>
</dbReference>
<evidence type="ECO:0000313" key="16">
    <source>
        <dbReference type="EMBL" id="KAJ3057138.1"/>
    </source>
</evidence>
<feature type="domain" description="Cytochrome b5 heme-binding" evidence="15">
    <location>
        <begin position="34"/>
        <end position="112"/>
    </location>
</feature>
<evidence type="ECO:0000256" key="13">
    <source>
        <dbReference type="ARBA" id="ARBA00023128"/>
    </source>
</evidence>
<gene>
    <name evidence="16" type="ORF">HK097_000066</name>
</gene>
<comment type="pathway">
    <text evidence="4">Energy metabolism; sulfur metabolism.</text>
</comment>